<dbReference type="Pfam" id="PF11368">
    <property type="entry name" value="DUF3169"/>
    <property type="match status" value="1"/>
</dbReference>
<keyword evidence="1" id="KW-0472">Membrane</keyword>
<feature type="transmembrane region" description="Helical" evidence="1">
    <location>
        <begin position="39"/>
        <end position="61"/>
    </location>
</feature>
<accession>A0ABV8UTX5</accession>
<feature type="transmembrane region" description="Helical" evidence="1">
    <location>
        <begin position="117"/>
        <end position="139"/>
    </location>
</feature>
<name>A0ABV8UTX5_9BACL</name>
<evidence type="ECO:0000256" key="1">
    <source>
        <dbReference type="SAM" id="Phobius"/>
    </source>
</evidence>
<feature type="transmembrane region" description="Helical" evidence="1">
    <location>
        <begin position="207"/>
        <end position="226"/>
    </location>
</feature>
<dbReference type="RefSeq" id="WP_378140519.1">
    <property type="nucleotide sequence ID" value="NZ_JBHSEF010000010.1"/>
</dbReference>
<organism evidence="2 3">
    <name type="scientific">Chryseomicrobium palamuruense</name>
    <dbReference type="NCBI Taxonomy" id="682973"/>
    <lineage>
        <taxon>Bacteria</taxon>
        <taxon>Bacillati</taxon>
        <taxon>Bacillota</taxon>
        <taxon>Bacilli</taxon>
        <taxon>Bacillales</taxon>
        <taxon>Caryophanaceae</taxon>
        <taxon>Chryseomicrobium</taxon>
    </lineage>
</organism>
<sequence length="231" mass="25571">MMKVIGKLGVYVVLGGVFGYFFAMFAMDRESTLDFSGLAFPFVIALLVVVIGLLAFSLFGYMKIRKLSEQTFKGDEEDRMEERMYRLYADASLAGAVAIVASLTGMAAAILTEAAVWTVFVFAALLLLGTVLSFFFPTLMNVMYPERNLPAMSDKDYTKKLLAHSDDGERHIMLGGLFKSYQTANSLMFLAILFLLFYSLATGTSQMVGILVLAIIIISTNTRYSLSIRNK</sequence>
<gene>
    <name evidence="2" type="ORF">ACFO0S_04165</name>
</gene>
<dbReference type="InterPro" id="IPR021509">
    <property type="entry name" value="DUF3169"/>
</dbReference>
<keyword evidence="3" id="KW-1185">Reference proteome</keyword>
<evidence type="ECO:0000313" key="3">
    <source>
        <dbReference type="Proteomes" id="UP001595733"/>
    </source>
</evidence>
<dbReference type="EMBL" id="JBHSEF010000010">
    <property type="protein sequence ID" value="MFC4354267.1"/>
    <property type="molecule type" value="Genomic_DNA"/>
</dbReference>
<keyword evidence="1" id="KW-0812">Transmembrane</keyword>
<comment type="caution">
    <text evidence="2">The sequence shown here is derived from an EMBL/GenBank/DDBJ whole genome shotgun (WGS) entry which is preliminary data.</text>
</comment>
<proteinExistence type="predicted"/>
<dbReference type="Proteomes" id="UP001595733">
    <property type="component" value="Unassembled WGS sequence"/>
</dbReference>
<reference evidence="3" key="1">
    <citation type="journal article" date="2019" name="Int. J. Syst. Evol. Microbiol.">
        <title>The Global Catalogue of Microorganisms (GCM) 10K type strain sequencing project: providing services to taxonomists for standard genome sequencing and annotation.</title>
        <authorList>
            <consortium name="The Broad Institute Genomics Platform"/>
            <consortium name="The Broad Institute Genome Sequencing Center for Infectious Disease"/>
            <person name="Wu L."/>
            <person name="Ma J."/>
        </authorList>
    </citation>
    <scope>NUCLEOTIDE SEQUENCE [LARGE SCALE GENOMIC DNA]</scope>
    <source>
        <strain evidence="3">CCUG 50353</strain>
    </source>
</reference>
<evidence type="ECO:0000313" key="2">
    <source>
        <dbReference type="EMBL" id="MFC4354267.1"/>
    </source>
</evidence>
<protein>
    <submittedName>
        <fullName evidence="2">DUF3169 family protein</fullName>
    </submittedName>
</protein>
<keyword evidence="1" id="KW-1133">Transmembrane helix</keyword>
<feature type="transmembrane region" description="Helical" evidence="1">
    <location>
        <begin position="9"/>
        <end position="27"/>
    </location>
</feature>
<feature type="transmembrane region" description="Helical" evidence="1">
    <location>
        <begin position="87"/>
        <end position="111"/>
    </location>
</feature>